<dbReference type="EMBL" id="BAAADJ010000062">
    <property type="protein sequence ID" value="GAA0343624.1"/>
    <property type="molecule type" value="Genomic_DNA"/>
</dbReference>
<dbReference type="Proteomes" id="UP001500782">
    <property type="component" value="Unassembled WGS sequence"/>
</dbReference>
<accession>A0ABP3GHL9</accession>
<feature type="domain" description="N-acetyltransferase" evidence="1">
    <location>
        <begin position="2"/>
        <end position="159"/>
    </location>
</feature>
<dbReference type="Gene3D" id="3.40.630.30">
    <property type="match status" value="1"/>
</dbReference>
<sequence>MVEFRKITWDNFEECMSLELYEEQKNFLAPNVYSLAQSYVALLNDELPAMTFAIYDKGTMIGFIMMYHDTAEENEYGNESCYGVLRFMIDKKYQGKGYGKKAMAKALEYIKTFPQGEAKAVYIAFEPKNTIAKQLYASFGFKETGEVNDADEVILKLNL</sequence>
<evidence type="ECO:0000313" key="2">
    <source>
        <dbReference type="EMBL" id="GAA0343624.1"/>
    </source>
</evidence>
<dbReference type="PANTHER" id="PTHR43617:SF2">
    <property type="entry name" value="UPF0039 PROTEIN SLL0451"/>
    <property type="match status" value="1"/>
</dbReference>
<dbReference type="InterPro" id="IPR050276">
    <property type="entry name" value="MshD_Acetyltransferase"/>
</dbReference>
<proteinExistence type="predicted"/>
<gene>
    <name evidence="2" type="ORF">GCM10008967_37610</name>
</gene>
<reference evidence="3" key="1">
    <citation type="journal article" date="2019" name="Int. J. Syst. Evol. Microbiol.">
        <title>The Global Catalogue of Microorganisms (GCM) 10K type strain sequencing project: providing services to taxonomists for standard genome sequencing and annotation.</title>
        <authorList>
            <consortium name="The Broad Institute Genomics Platform"/>
            <consortium name="The Broad Institute Genome Sequencing Center for Infectious Disease"/>
            <person name="Wu L."/>
            <person name="Ma J."/>
        </authorList>
    </citation>
    <scope>NUCLEOTIDE SEQUENCE [LARGE SCALE GENOMIC DNA]</scope>
    <source>
        <strain evidence="3">JCM 9731</strain>
    </source>
</reference>
<evidence type="ECO:0000259" key="1">
    <source>
        <dbReference type="PROSITE" id="PS51186"/>
    </source>
</evidence>
<dbReference type="CDD" id="cd04301">
    <property type="entry name" value="NAT_SF"/>
    <property type="match status" value="1"/>
</dbReference>
<dbReference type="RefSeq" id="WP_343802638.1">
    <property type="nucleotide sequence ID" value="NZ_BAAADJ010000062.1"/>
</dbReference>
<dbReference type="Pfam" id="PF00583">
    <property type="entry name" value="Acetyltransf_1"/>
    <property type="match status" value="1"/>
</dbReference>
<dbReference type="InterPro" id="IPR000182">
    <property type="entry name" value="GNAT_dom"/>
</dbReference>
<comment type="caution">
    <text evidence="2">The sequence shown here is derived from an EMBL/GenBank/DDBJ whole genome shotgun (WGS) entry which is preliminary data.</text>
</comment>
<dbReference type="InterPro" id="IPR016181">
    <property type="entry name" value="Acyl_CoA_acyltransferase"/>
</dbReference>
<dbReference type="PROSITE" id="PS51186">
    <property type="entry name" value="GNAT"/>
    <property type="match status" value="1"/>
</dbReference>
<dbReference type="SUPFAM" id="SSF55729">
    <property type="entry name" value="Acyl-CoA N-acyltransferases (Nat)"/>
    <property type="match status" value="1"/>
</dbReference>
<protein>
    <submittedName>
        <fullName evidence="2">GNAT family N-acetyltransferase</fullName>
    </submittedName>
</protein>
<evidence type="ECO:0000313" key="3">
    <source>
        <dbReference type="Proteomes" id="UP001500782"/>
    </source>
</evidence>
<keyword evidence="3" id="KW-1185">Reference proteome</keyword>
<name>A0ABP3GHL9_9BACI</name>
<organism evidence="2 3">
    <name type="scientific">Bacillus carboniphilus</name>
    <dbReference type="NCBI Taxonomy" id="86663"/>
    <lineage>
        <taxon>Bacteria</taxon>
        <taxon>Bacillati</taxon>
        <taxon>Bacillota</taxon>
        <taxon>Bacilli</taxon>
        <taxon>Bacillales</taxon>
        <taxon>Bacillaceae</taxon>
        <taxon>Bacillus</taxon>
    </lineage>
</organism>
<dbReference type="PANTHER" id="PTHR43617">
    <property type="entry name" value="L-AMINO ACID N-ACETYLTRANSFERASE"/>
    <property type="match status" value="1"/>
</dbReference>